<dbReference type="PANTHER" id="PTHR42997">
    <property type="entry name" value="HIT FAMILY HYDROLASE"/>
    <property type="match status" value="1"/>
</dbReference>
<organism evidence="7 8">
    <name type="scientific">Actinomyces naeslundii (strain ATCC 12104 / DSM 43013 / CCUG 2238 / JCM 8349 / NCTC 10301 / Howell 279)</name>
    <dbReference type="NCBI Taxonomy" id="1115803"/>
    <lineage>
        <taxon>Bacteria</taxon>
        <taxon>Bacillati</taxon>
        <taxon>Actinomycetota</taxon>
        <taxon>Actinomycetes</taxon>
        <taxon>Actinomycetales</taxon>
        <taxon>Actinomycetaceae</taxon>
        <taxon>Actinomyces</taxon>
    </lineage>
</organism>
<dbReference type="PROSITE" id="PS51084">
    <property type="entry name" value="HIT_2"/>
    <property type="match status" value="1"/>
</dbReference>
<sequence length="208" mass="22913">MTEDVSEERTEERPTGLPAGDGVAAEVPFYHEDAPQAFQRLWTPHRMVYIGGQNRPTDDTPDQCPFCTGPTRSDEEALIVHRGETSYVIMNLYPYNTGHLLVCPYRHISDWTEATAAEREEIGRLTATAMSVVRSVSHPHGFNLGMNQGEVAGAGIAAHLHQHIVPRWKGDANFMPIIGRTKPVPQLLGEQRDMLASAWTTGAQGPGD</sequence>
<dbReference type="InterPro" id="IPR039383">
    <property type="entry name" value="FHIT"/>
</dbReference>
<accession>J3JID6</accession>
<feature type="region of interest" description="Disordered" evidence="5">
    <location>
        <begin position="1"/>
        <end position="21"/>
    </location>
</feature>
<proteinExistence type="predicted"/>
<comment type="caution">
    <text evidence="7">The sequence shown here is derived from an EMBL/GenBank/DDBJ whole genome shotgun (WGS) entry which is preliminary data.</text>
</comment>
<dbReference type="InterPro" id="IPR011146">
    <property type="entry name" value="HIT-like"/>
</dbReference>
<keyword evidence="1" id="KW-0547">Nucleotide-binding</keyword>
<dbReference type="PANTHER" id="PTHR42997:SF1">
    <property type="entry name" value="AP-4-A PHOSPHORYLASE"/>
    <property type="match status" value="1"/>
</dbReference>
<dbReference type="Gene3D" id="3.30.428.10">
    <property type="entry name" value="HIT-like"/>
    <property type="match status" value="1"/>
</dbReference>
<feature type="binding site" evidence="3">
    <location>
        <position position="91"/>
    </location>
    <ligand>
        <name>substrate</name>
    </ligand>
</feature>
<evidence type="ECO:0000259" key="6">
    <source>
        <dbReference type="PROSITE" id="PS51084"/>
    </source>
</evidence>
<feature type="active site" description="Tele-AMP-histidine intermediate" evidence="2">
    <location>
        <position position="161"/>
    </location>
</feature>
<dbReference type="SUPFAM" id="SSF54197">
    <property type="entry name" value="HIT-like"/>
    <property type="match status" value="1"/>
</dbReference>
<dbReference type="AlphaFoldDB" id="J3JID6"/>
<evidence type="ECO:0000313" key="7">
    <source>
        <dbReference type="EMBL" id="EJN83509.1"/>
    </source>
</evidence>
<dbReference type="InterPro" id="IPR036265">
    <property type="entry name" value="HIT-like_sf"/>
</dbReference>
<protein>
    <submittedName>
        <fullName evidence="7">Scavenger mRNA decapping enzyme</fullName>
    </submittedName>
</protein>
<name>J3JID6_ACTNH</name>
<dbReference type="EMBL" id="ALJK01000230">
    <property type="protein sequence ID" value="EJN83509.1"/>
    <property type="molecule type" value="Genomic_DNA"/>
</dbReference>
<feature type="domain" description="HIT" evidence="6">
    <location>
        <begin position="66"/>
        <end position="174"/>
    </location>
</feature>
<feature type="binding site" evidence="3">
    <location>
        <position position="163"/>
    </location>
    <ligand>
        <name>substrate</name>
    </ligand>
</feature>
<evidence type="ECO:0000256" key="4">
    <source>
        <dbReference type="PROSITE-ProRule" id="PRU00464"/>
    </source>
</evidence>
<gene>
    <name evidence="7" type="ORF">HMPREF1129_0536</name>
</gene>
<evidence type="ECO:0000256" key="2">
    <source>
        <dbReference type="PIRSR" id="PIRSR639383-1"/>
    </source>
</evidence>
<dbReference type="GO" id="GO:0003824">
    <property type="term" value="F:catalytic activity"/>
    <property type="evidence" value="ECO:0007669"/>
    <property type="project" value="InterPro"/>
</dbReference>
<evidence type="ECO:0000256" key="3">
    <source>
        <dbReference type="PIRSR" id="PIRSR639383-2"/>
    </source>
</evidence>
<evidence type="ECO:0000313" key="8">
    <source>
        <dbReference type="Proteomes" id="UP000007814"/>
    </source>
</evidence>
<dbReference type="eggNOG" id="COG0537">
    <property type="taxonomic scope" value="Bacteria"/>
</dbReference>
<dbReference type="Pfam" id="PF01230">
    <property type="entry name" value="HIT"/>
    <property type="match status" value="1"/>
</dbReference>
<dbReference type="Proteomes" id="UP000007814">
    <property type="component" value="Unassembled WGS sequence"/>
</dbReference>
<reference evidence="7 8" key="1">
    <citation type="submission" date="2012-07" db="EMBL/GenBank/DDBJ databases">
        <authorList>
            <person name="Durkin A.S."/>
            <person name="McCorrison J."/>
            <person name="Torralba M."/>
            <person name="Gillis M."/>
            <person name="Methe B."/>
            <person name="Sutton G."/>
            <person name="Nelson K.E."/>
        </authorList>
    </citation>
    <scope>NUCLEOTIDE SEQUENCE [LARGE SCALE GENOMIC DNA]</scope>
    <source>
        <strain evidence="8">ATCC 12104 / DSM 43013 / CCUG 2238 / JCM 8349 / NCTC 10301 / Howell 279</strain>
    </source>
</reference>
<dbReference type="CDD" id="cd01275">
    <property type="entry name" value="FHIT"/>
    <property type="match status" value="1"/>
</dbReference>
<dbReference type="PATRIC" id="fig|1115803.3.peg.2544"/>
<feature type="short sequence motif" description="Histidine triad motif" evidence="4">
    <location>
        <begin position="159"/>
        <end position="163"/>
    </location>
</feature>
<evidence type="ECO:0000256" key="5">
    <source>
        <dbReference type="SAM" id="MobiDB-lite"/>
    </source>
</evidence>
<dbReference type="InterPro" id="IPR052908">
    <property type="entry name" value="AP-4-A_phosphorylase"/>
</dbReference>
<evidence type="ECO:0000256" key="1">
    <source>
        <dbReference type="ARBA" id="ARBA00022741"/>
    </source>
</evidence>
<dbReference type="GO" id="GO:0000166">
    <property type="term" value="F:nucleotide binding"/>
    <property type="evidence" value="ECO:0007669"/>
    <property type="project" value="UniProtKB-KW"/>
</dbReference>